<name>A0A926RTL3_9BACL</name>
<keyword evidence="2" id="KW-1185">Reference proteome</keyword>
<sequence>MAQASSLYVYDNVLQVLSAGEAVAFPKIGAQENMVISPDGTTVTFKKAGNHAVLVALAVKALVGANNKYHHRVGFELNGALLDQSVFATEVVNDSAVDDERRAQLVNKVIHYFNEGDTLRVLYLSGGILDPDFDFGLNTVCASLKCAEQ</sequence>
<dbReference type="EMBL" id="JACXAH010000004">
    <property type="protein sequence ID" value="MBD1371492.1"/>
    <property type="molecule type" value="Genomic_DNA"/>
</dbReference>
<dbReference type="AlphaFoldDB" id="A0A926RTL3"/>
<comment type="caution">
    <text evidence="1">The sequence shown here is derived from an EMBL/GenBank/DDBJ whole genome shotgun (WGS) entry which is preliminary data.</text>
</comment>
<proteinExistence type="predicted"/>
<dbReference type="RefSeq" id="WP_191141579.1">
    <property type="nucleotide sequence ID" value="NZ_JACXAH010000004.1"/>
</dbReference>
<evidence type="ECO:0000313" key="2">
    <source>
        <dbReference type="Proteomes" id="UP000661691"/>
    </source>
</evidence>
<dbReference type="Proteomes" id="UP000661691">
    <property type="component" value="Unassembled WGS sequence"/>
</dbReference>
<protein>
    <submittedName>
        <fullName evidence="1">Uncharacterized protein</fullName>
    </submittedName>
</protein>
<accession>A0A926RTL3</accession>
<organism evidence="1 2">
    <name type="scientific">Polycladospora coralii</name>
    <dbReference type="NCBI Taxonomy" id="2771432"/>
    <lineage>
        <taxon>Bacteria</taxon>
        <taxon>Bacillati</taxon>
        <taxon>Bacillota</taxon>
        <taxon>Bacilli</taxon>
        <taxon>Bacillales</taxon>
        <taxon>Thermoactinomycetaceae</taxon>
        <taxon>Polycladospora</taxon>
    </lineage>
</organism>
<reference evidence="2" key="1">
    <citation type="submission" date="2022-10" db="EMBL/GenBank/DDBJ databases">
        <title>A novel bacterium of genus Hazenella, isolated from South China Sea.</title>
        <authorList>
            <person name="Huang H."/>
            <person name="Mo K."/>
            <person name="Hu Y."/>
        </authorList>
    </citation>
    <scope>NUCLEOTIDE SEQUENCE [LARGE SCALE GENOMIC DNA]</scope>
    <source>
        <strain evidence="2">IB182357</strain>
    </source>
</reference>
<evidence type="ECO:0000313" key="1">
    <source>
        <dbReference type="EMBL" id="MBD1371492.1"/>
    </source>
</evidence>
<gene>
    <name evidence="1" type="ORF">IC620_03870</name>
</gene>